<organism evidence="1">
    <name type="scientific">Escherichia phage fEgEco12</name>
    <dbReference type="NCBI Taxonomy" id="3158837"/>
    <lineage>
        <taxon>Viruses</taxon>
        <taxon>Duplodnaviria</taxon>
        <taxon>Heunggongvirae</taxon>
        <taxon>Uroviricota</taxon>
        <taxon>Caudoviricetes</taxon>
    </lineage>
</organism>
<name>A0AAU7PGU1_9CAUD</name>
<evidence type="ECO:0000313" key="1">
    <source>
        <dbReference type="EMBL" id="XBS49369.1"/>
    </source>
</evidence>
<reference evidence="1" key="1">
    <citation type="submission" date="2024-05" db="EMBL/GenBank/DDBJ databases">
        <authorList>
            <person name="Badawy S."/>
            <person name="Skurnik M."/>
        </authorList>
    </citation>
    <scope>NUCLEOTIDE SEQUENCE</scope>
</reference>
<proteinExistence type="predicted"/>
<accession>A0AAU7PGU1</accession>
<sequence length="80" mass="9078">MNIDKVSSRAKHLADTLGVEFKMPDMEAAKVKAQRKIHKMKEYTTKKEQYDKAVAYIIEAFSKDDILAFIASVEVSSNPK</sequence>
<dbReference type="EMBL" id="PP777464">
    <property type="protein sequence ID" value="XBS49369.1"/>
    <property type="molecule type" value="Genomic_DNA"/>
</dbReference>
<protein>
    <submittedName>
        <fullName evidence="1">Uncharacterized protein</fullName>
    </submittedName>
</protein>